<feature type="transmembrane region" description="Helical" evidence="5">
    <location>
        <begin position="162"/>
        <end position="182"/>
    </location>
</feature>
<dbReference type="Gene3D" id="1.20.1250.20">
    <property type="entry name" value="MFS general substrate transporter like domains"/>
    <property type="match status" value="2"/>
</dbReference>
<keyword evidence="2 5" id="KW-0812">Transmembrane</keyword>
<organism evidence="7 8">
    <name type="scientific">Amycolatopsis roodepoortensis</name>
    <dbReference type="NCBI Taxonomy" id="700274"/>
    <lineage>
        <taxon>Bacteria</taxon>
        <taxon>Bacillati</taxon>
        <taxon>Actinomycetota</taxon>
        <taxon>Actinomycetes</taxon>
        <taxon>Pseudonocardiales</taxon>
        <taxon>Pseudonocardiaceae</taxon>
        <taxon>Amycolatopsis</taxon>
    </lineage>
</organism>
<evidence type="ECO:0000256" key="4">
    <source>
        <dbReference type="ARBA" id="ARBA00023136"/>
    </source>
</evidence>
<evidence type="ECO:0000259" key="6">
    <source>
        <dbReference type="PROSITE" id="PS50850"/>
    </source>
</evidence>
<dbReference type="InterPro" id="IPR005829">
    <property type="entry name" value="Sugar_transporter_CS"/>
</dbReference>
<dbReference type="PROSITE" id="PS50850">
    <property type="entry name" value="MFS"/>
    <property type="match status" value="1"/>
</dbReference>
<feature type="transmembrane region" description="Helical" evidence="5">
    <location>
        <begin position="308"/>
        <end position="326"/>
    </location>
</feature>
<evidence type="ECO:0000313" key="8">
    <source>
        <dbReference type="Proteomes" id="UP000656548"/>
    </source>
</evidence>
<name>A0ABR9L0X4_9PSEU</name>
<dbReference type="InterPro" id="IPR020846">
    <property type="entry name" value="MFS_dom"/>
</dbReference>
<dbReference type="Proteomes" id="UP000656548">
    <property type="component" value="Unassembled WGS sequence"/>
</dbReference>
<dbReference type="EMBL" id="JADBEJ010000001">
    <property type="protein sequence ID" value="MBE1574279.1"/>
    <property type="molecule type" value="Genomic_DNA"/>
</dbReference>
<evidence type="ECO:0000313" key="7">
    <source>
        <dbReference type="EMBL" id="MBE1574279.1"/>
    </source>
</evidence>
<feature type="transmembrane region" description="Helical" evidence="5">
    <location>
        <begin position="74"/>
        <end position="95"/>
    </location>
</feature>
<dbReference type="PROSITE" id="PS00216">
    <property type="entry name" value="SUGAR_TRANSPORT_1"/>
    <property type="match status" value="1"/>
</dbReference>
<feature type="transmembrane region" description="Helical" evidence="5">
    <location>
        <begin position="252"/>
        <end position="273"/>
    </location>
</feature>
<evidence type="ECO:0000256" key="3">
    <source>
        <dbReference type="ARBA" id="ARBA00022989"/>
    </source>
</evidence>
<feature type="domain" description="Major facilitator superfamily (MFS) profile" evidence="6">
    <location>
        <begin position="1"/>
        <end position="397"/>
    </location>
</feature>
<feature type="transmembrane region" description="Helical" evidence="5">
    <location>
        <begin position="38"/>
        <end position="62"/>
    </location>
</feature>
<gene>
    <name evidence="7" type="ORF">H4W30_001308</name>
</gene>
<keyword evidence="3 5" id="KW-1133">Transmembrane helix</keyword>
<feature type="transmembrane region" description="Helical" evidence="5">
    <location>
        <begin position="101"/>
        <end position="123"/>
    </location>
</feature>
<dbReference type="PANTHER" id="PTHR23528:SF1">
    <property type="entry name" value="MAJOR FACILITATOR SUPERFAMILY (MFS) PROFILE DOMAIN-CONTAINING PROTEIN"/>
    <property type="match status" value="1"/>
</dbReference>
<feature type="transmembrane region" description="Helical" evidence="5">
    <location>
        <begin position="373"/>
        <end position="393"/>
    </location>
</feature>
<sequence length="397" mass="41909">MLIGSLLIGNFSLFLAYSGLLGILLPNQVAEVNPAGKVGSLGLVVSVSAFATLFVQPIVGALSDRTRSRFGRRTPWMMLGALFGAVFLVTLPVAGSVALLAVLWLLVQVSLNIVQGPMTAILADRLPAGQRGTASAFVGVGSMVGATAGVLLAARFATDLGIGYSVFAAVVLVVILLFVLVNRDTSSEGRPRAAWSWSAFLKGFWVSPRRHPDFAWAFVARMLFVLGYWAVYNFQLYILVDHVGIPLERANAVTGQLSLVMLVGTVLSSFVTGPWSDRVGRRKPFVIAASVIIAVGLAFPLFSPTIGGMLAFAAISGFGFGTYMTLDVALMTQVLPSDDDAAKDLGLLNVATNFPQAVAPTFSAFLITLAGYHVLFAVAGLLVLIGAAAFLPIRSVR</sequence>
<keyword evidence="4 5" id="KW-0472">Membrane</keyword>
<proteinExistence type="predicted"/>
<protein>
    <submittedName>
        <fullName evidence="7">MFS family permease</fullName>
    </submittedName>
</protein>
<keyword evidence="8" id="KW-1185">Reference proteome</keyword>
<feature type="transmembrane region" description="Helical" evidence="5">
    <location>
        <begin position="135"/>
        <end position="156"/>
    </location>
</feature>
<feature type="transmembrane region" description="Helical" evidence="5">
    <location>
        <begin position="347"/>
        <end position="367"/>
    </location>
</feature>
<accession>A0ABR9L0X4</accession>
<dbReference type="SUPFAM" id="SSF103473">
    <property type="entry name" value="MFS general substrate transporter"/>
    <property type="match status" value="1"/>
</dbReference>
<evidence type="ECO:0000256" key="2">
    <source>
        <dbReference type="ARBA" id="ARBA00022692"/>
    </source>
</evidence>
<dbReference type="PANTHER" id="PTHR23528">
    <property type="match status" value="1"/>
</dbReference>
<dbReference type="InterPro" id="IPR036259">
    <property type="entry name" value="MFS_trans_sf"/>
</dbReference>
<feature type="transmembrane region" description="Helical" evidence="5">
    <location>
        <begin position="214"/>
        <end position="232"/>
    </location>
</feature>
<reference evidence="7 8" key="1">
    <citation type="submission" date="2020-10" db="EMBL/GenBank/DDBJ databases">
        <title>Sequencing the genomes of 1000 actinobacteria strains.</title>
        <authorList>
            <person name="Klenk H.-P."/>
        </authorList>
    </citation>
    <scope>NUCLEOTIDE SEQUENCE [LARGE SCALE GENOMIC DNA]</scope>
    <source>
        <strain evidence="7 8">DSM 46661</strain>
    </source>
</reference>
<comment type="caution">
    <text evidence="7">The sequence shown here is derived from an EMBL/GenBank/DDBJ whole genome shotgun (WGS) entry which is preliminary data.</text>
</comment>
<dbReference type="Pfam" id="PF07690">
    <property type="entry name" value="MFS_1"/>
    <property type="match status" value="1"/>
</dbReference>
<dbReference type="InterPro" id="IPR011701">
    <property type="entry name" value="MFS"/>
</dbReference>
<feature type="transmembrane region" description="Helical" evidence="5">
    <location>
        <begin position="285"/>
        <end position="302"/>
    </location>
</feature>
<comment type="subcellular location">
    <subcellularLocation>
        <location evidence="1">Cell membrane</location>
        <topology evidence="1">Multi-pass membrane protein</topology>
    </subcellularLocation>
</comment>
<evidence type="ECO:0000256" key="1">
    <source>
        <dbReference type="ARBA" id="ARBA00004651"/>
    </source>
</evidence>
<evidence type="ECO:0000256" key="5">
    <source>
        <dbReference type="SAM" id="Phobius"/>
    </source>
</evidence>
<feature type="transmembrane region" description="Helical" evidence="5">
    <location>
        <begin position="7"/>
        <end position="26"/>
    </location>
</feature>
<dbReference type="RefSeq" id="WP_192741941.1">
    <property type="nucleotide sequence ID" value="NZ_JADBEJ010000001.1"/>
</dbReference>